<feature type="compositionally biased region" description="Low complexity" evidence="5">
    <location>
        <begin position="480"/>
        <end position="497"/>
    </location>
</feature>
<keyword evidence="1" id="KW-0805">Transcription regulation</keyword>
<feature type="domain" description="HTH myb-type" evidence="8">
    <location>
        <begin position="363"/>
        <end position="410"/>
    </location>
</feature>
<evidence type="ECO:0000256" key="3">
    <source>
        <dbReference type="ARBA" id="ARBA00023163"/>
    </source>
</evidence>
<protein>
    <submittedName>
        <fullName evidence="9">Uncharacterized protein</fullName>
    </submittedName>
</protein>
<dbReference type="Pfam" id="PF00249">
    <property type="entry name" value="Myb_DNA-binding"/>
    <property type="match status" value="1"/>
</dbReference>
<feature type="region of interest" description="Disordered" evidence="5">
    <location>
        <begin position="430"/>
        <end position="497"/>
    </location>
</feature>
<dbReference type="InterPro" id="IPR009057">
    <property type="entry name" value="Homeodomain-like_sf"/>
</dbReference>
<organism evidence="9 10">
    <name type="scientific">Acrasis kona</name>
    <dbReference type="NCBI Taxonomy" id="1008807"/>
    <lineage>
        <taxon>Eukaryota</taxon>
        <taxon>Discoba</taxon>
        <taxon>Heterolobosea</taxon>
        <taxon>Tetramitia</taxon>
        <taxon>Eutetramitia</taxon>
        <taxon>Acrasidae</taxon>
        <taxon>Acrasis</taxon>
    </lineage>
</organism>
<reference evidence="9 10" key="1">
    <citation type="submission" date="2024-03" db="EMBL/GenBank/DDBJ databases">
        <title>The Acrasis kona genome and developmental transcriptomes reveal deep origins of eukaryotic multicellular pathways.</title>
        <authorList>
            <person name="Sheikh S."/>
            <person name="Fu C.-J."/>
            <person name="Brown M.W."/>
            <person name="Baldauf S.L."/>
        </authorList>
    </citation>
    <scope>NUCLEOTIDE SEQUENCE [LARGE SCALE GENOMIC DNA]</scope>
    <source>
        <strain evidence="9 10">ATCC MYA-3509</strain>
    </source>
</reference>
<keyword evidence="2" id="KW-0238">DNA-binding</keyword>
<gene>
    <name evidence="9" type="ORF">AKO1_015110</name>
</gene>
<dbReference type="InterPro" id="IPR052245">
    <property type="entry name" value="Plant_Stress_Dev_TF"/>
</dbReference>
<dbReference type="InterPro" id="IPR017884">
    <property type="entry name" value="SANT_dom"/>
</dbReference>
<sequence length="592" mass="67731">MTSLSSFGEAVDLGTLSSPIRPQPIHLRSAYASEMVSSASTNSLTDYVDSSTLLKSASSGSLSNLHTGSSSLLNKSFSSSSFSRFQEELEDDEEYNRKYHGAHATINMPTNHDPDHSVVMRPHMLEDVHHRTNQQYLPPMMNTNPMMQNEQEDVAQPQMLQQQQQQQHVYSVQQQSPIKQPDLPFMEPPYPHQQQQQAPQRKYHEQLSQSELNAPNRLIVQYGSEQYTSIDGRLYNDRGYKICGHLNQHNKPCQRIGRCPFHDKFRTEEASADDKDRMVTEQVADGDDQLTNNKDSAFTKKPRKKKSDGHMIPMNDMDHKLMNSAVMGNPSLGGHAIMPPSPSSNNSASSTTPMKKVPFKQGWNKDEHMRFLTGLQQHGKGAWKEIATIVGTRTPTQIQSHAQKYFLRQKQKNKNKRSIHDFTMDDLNRMAGNENYDDEDATTSPTAPKRKQRKRKAKEEDEEEDEEEETDMSQFSPNNQQQQMQQQQQQQQQPLDNQQQAIIQSQVQQILQGSLSQLLATNGNREVDNNALLALFLQNKIGDLYRQQQQQQQQQQIQQQNNEQHSIQLPQENERLSPNQDGVSNKRQRTNS</sequence>
<evidence type="ECO:0000256" key="4">
    <source>
        <dbReference type="ARBA" id="ARBA00023242"/>
    </source>
</evidence>
<keyword evidence="3" id="KW-0804">Transcription</keyword>
<evidence type="ECO:0000256" key="1">
    <source>
        <dbReference type="ARBA" id="ARBA00023015"/>
    </source>
</evidence>
<accession>A0AAW2YPI6</accession>
<feature type="compositionally biased region" description="Low complexity" evidence="5">
    <location>
        <begin position="152"/>
        <end position="175"/>
    </location>
</feature>
<evidence type="ECO:0000259" key="7">
    <source>
        <dbReference type="PROSITE" id="PS51293"/>
    </source>
</evidence>
<name>A0AAW2YPI6_9EUKA</name>
<keyword evidence="4" id="KW-0539">Nucleus</keyword>
<comment type="caution">
    <text evidence="9">The sequence shown here is derived from an EMBL/GenBank/DDBJ whole genome shotgun (WGS) entry which is preliminary data.</text>
</comment>
<dbReference type="PROSITE" id="PS51294">
    <property type="entry name" value="HTH_MYB"/>
    <property type="match status" value="1"/>
</dbReference>
<evidence type="ECO:0000259" key="8">
    <source>
        <dbReference type="PROSITE" id="PS51294"/>
    </source>
</evidence>
<dbReference type="PROSITE" id="PS51293">
    <property type="entry name" value="SANT"/>
    <property type="match status" value="1"/>
</dbReference>
<dbReference type="PANTHER" id="PTHR44191:SF62">
    <property type="entry name" value="OS04G0341900 PROTEIN"/>
    <property type="match status" value="1"/>
</dbReference>
<dbReference type="InterPro" id="IPR001005">
    <property type="entry name" value="SANT/Myb"/>
</dbReference>
<feature type="compositionally biased region" description="Polar residues" evidence="5">
    <location>
        <begin position="561"/>
        <end position="585"/>
    </location>
</feature>
<dbReference type="SUPFAM" id="SSF46689">
    <property type="entry name" value="Homeodomain-like"/>
    <property type="match status" value="1"/>
</dbReference>
<dbReference type="Proteomes" id="UP001431209">
    <property type="component" value="Unassembled WGS sequence"/>
</dbReference>
<dbReference type="GO" id="GO:0003677">
    <property type="term" value="F:DNA binding"/>
    <property type="evidence" value="ECO:0007669"/>
    <property type="project" value="UniProtKB-KW"/>
</dbReference>
<keyword evidence="10" id="KW-1185">Reference proteome</keyword>
<proteinExistence type="predicted"/>
<evidence type="ECO:0000256" key="5">
    <source>
        <dbReference type="SAM" id="MobiDB-lite"/>
    </source>
</evidence>
<dbReference type="NCBIfam" id="TIGR01557">
    <property type="entry name" value="myb_SHAQKYF"/>
    <property type="match status" value="1"/>
</dbReference>
<dbReference type="InterPro" id="IPR006447">
    <property type="entry name" value="Myb_dom_plants"/>
</dbReference>
<feature type="region of interest" description="Disordered" evidence="5">
    <location>
        <begin position="552"/>
        <end position="592"/>
    </location>
</feature>
<evidence type="ECO:0000313" key="10">
    <source>
        <dbReference type="Proteomes" id="UP001431209"/>
    </source>
</evidence>
<dbReference type="CDD" id="cd00167">
    <property type="entry name" value="SANT"/>
    <property type="match status" value="1"/>
</dbReference>
<dbReference type="PROSITE" id="PS50090">
    <property type="entry name" value="MYB_LIKE"/>
    <property type="match status" value="1"/>
</dbReference>
<feature type="domain" description="Myb-like" evidence="6">
    <location>
        <begin position="360"/>
        <end position="406"/>
    </location>
</feature>
<feature type="region of interest" description="Disordered" evidence="5">
    <location>
        <begin position="152"/>
        <end position="208"/>
    </location>
</feature>
<dbReference type="AlphaFoldDB" id="A0AAW2YPI6"/>
<dbReference type="GO" id="GO:0006355">
    <property type="term" value="P:regulation of DNA-templated transcription"/>
    <property type="evidence" value="ECO:0007669"/>
    <property type="project" value="UniProtKB-ARBA"/>
</dbReference>
<evidence type="ECO:0000256" key="2">
    <source>
        <dbReference type="ARBA" id="ARBA00023125"/>
    </source>
</evidence>
<dbReference type="SMART" id="SM00717">
    <property type="entry name" value="SANT"/>
    <property type="match status" value="1"/>
</dbReference>
<evidence type="ECO:0000313" key="9">
    <source>
        <dbReference type="EMBL" id="KAL0479381.1"/>
    </source>
</evidence>
<dbReference type="Gene3D" id="1.10.10.60">
    <property type="entry name" value="Homeodomain-like"/>
    <property type="match status" value="1"/>
</dbReference>
<dbReference type="InterPro" id="IPR017930">
    <property type="entry name" value="Myb_dom"/>
</dbReference>
<feature type="compositionally biased region" description="Acidic residues" evidence="5">
    <location>
        <begin position="460"/>
        <end position="471"/>
    </location>
</feature>
<dbReference type="EMBL" id="JAOPGA020000551">
    <property type="protein sequence ID" value="KAL0479381.1"/>
    <property type="molecule type" value="Genomic_DNA"/>
</dbReference>
<feature type="region of interest" description="Disordered" evidence="5">
    <location>
        <begin position="285"/>
        <end position="311"/>
    </location>
</feature>
<feature type="domain" description="SANT" evidence="7">
    <location>
        <begin position="358"/>
        <end position="410"/>
    </location>
</feature>
<evidence type="ECO:0000259" key="6">
    <source>
        <dbReference type="PROSITE" id="PS50090"/>
    </source>
</evidence>
<dbReference type="PANTHER" id="PTHR44191">
    <property type="entry name" value="TRANSCRIPTION FACTOR KUA1"/>
    <property type="match status" value="1"/>
</dbReference>